<name>A0A5C7FJN2_9BACT</name>
<evidence type="ECO:0000313" key="2">
    <source>
        <dbReference type="Proteomes" id="UP000321907"/>
    </source>
</evidence>
<dbReference type="NCBIfam" id="TIGR03643">
    <property type="entry name" value="TIGR03643 family protein"/>
    <property type="match status" value="1"/>
</dbReference>
<dbReference type="OrthoDB" id="289296at2"/>
<comment type="caution">
    <text evidence="1">The sequence shown here is derived from an EMBL/GenBank/DDBJ whole genome shotgun (WGS) entry which is preliminary data.</text>
</comment>
<keyword evidence="2" id="KW-1185">Reference proteome</keyword>
<dbReference type="EMBL" id="VOXD01000052">
    <property type="protein sequence ID" value="TXF84716.1"/>
    <property type="molecule type" value="Genomic_DNA"/>
</dbReference>
<organism evidence="1 2">
    <name type="scientific">Neolewinella aurantiaca</name>
    <dbReference type="NCBI Taxonomy" id="2602767"/>
    <lineage>
        <taxon>Bacteria</taxon>
        <taxon>Pseudomonadati</taxon>
        <taxon>Bacteroidota</taxon>
        <taxon>Saprospiria</taxon>
        <taxon>Saprospirales</taxon>
        <taxon>Lewinellaceae</taxon>
        <taxon>Neolewinella</taxon>
    </lineage>
</organism>
<sequence length="97" mass="11543">MNEKSKQLTPEDIDRVIAMAWEDRTPFSAIEFQFGLAEADVIKLMKRELKLSSWKRWRARVQGRKTKHVAKRTEEVGRFKSKAQKQITYNKISKKKY</sequence>
<reference evidence="1 2" key="1">
    <citation type="submission" date="2019-08" db="EMBL/GenBank/DDBJ databases">
        <title>Lewinella sp. strain SSH13 Genome sequencing and assembly.</title>
        <authorList>
            <person name="Kim I."/>
        </authorList>
    </citation>
    <scope>NUCLEOTIDE SEQUENCE [LARGE SCALE GENOMIC DNA]</scope>
    <source>
        <strain evidence="1 2">SSH13</strain>
    </source>
</reference>
<dbReference type="Pfam" id="PF10985">
    <property type="entry name" value="DUF2805"/>
    <property type="match status" value="1"/>
</dbReference>
<dbReference type="RefSeq" id="WP_147932771.1">
    <property type="nucleotide sequence ID" value="NZ_VOXD01000052.1"/>
</dbReference>
<gene>
    <name evidence="1" type="ORF">FUA23_21125</name>
</gene>
<dbReference type="AlphaFoldDB" id="A0A5C7FJN2"/>
<dbReference type="Proteomes" id="UP000321907">
    <property type="component" value="Unassembled WGS sequence"/>
</dbReference>
<evidence type="ECO:0000313" key="1">
    <source>
        <dbReference type="EMBL" id="TXF84716.1"/>
    </source>
</evidence>
<accession>A0A5C7FJN2</accession>
<protein>
    <submittedName>
        <fullName evidence="1">TIGR03643 family protein</fullName>
    </submittedName>
</protein>
<dbReference type="InterPro" id="IPR019882">
    <property type="entry name" value="CHP03643"/>
</dbReference>
<proteinExistence type="predicted"/>